<dbReference type="STRING" id="486041.B0DJS5"/>
<dbReference type="KEGG" id="lbc:LACBIDRAFT_303586"/>
<evidence type="ECO:0000313" key="1">
    <source>
        <dbReference type="EMBL" id="EDR05168.1"/>
    </source>
</evidence>
<organism evidence="2">
    <name type="scientific">Laccaria bicolor (strain S238N-H82 / ATCC MYA-4686)</name>
    <name type="common">Bicoloured deceiver</name>
    <name type="synonym">Laccaria laccata var. bicolor</name>
    <dbReference type="NCBI Taxonomy" id="486041"/>
    <lineage>
        <taxon>Eukaryota</taxon>
        <taxon>Fungi</taxon>
        <taxon>Dikarya</taxon>
        <taxon>Basidiomycota</taxon>
        <taxon>Agaricomycotina</taxon>
        <taxon>Agaricomycetes</taxon>
        <taxon>Agaricomycetidae</taxon>
        <taxon>Agaricales</taxon>
        <taxon>Agaricineae</taxon>
        <taxon>Hydnangiaceae</taxon>
        <taxon>Laccaria</taxon>
    </lineage>
</organism>
<evidence type="ECO:0000313" key="2">
    <source>
        <dbReference type="Proteomes" id="UP000001194"/>
    </source>
</evidence>
<accession>B0DJS5</accession>
<gene>
    <name evidence="1" type="ORF">LACBIDRAFT_303586</name>
</gene>
<dbReference type="OrthoDB" id="17102at2759"/>
<dbReference type="InParanoid" id="B0DJS5"/>
<reference evidence="1 2" key="1">
    <citation type="journal article" date="2008" name="Nature">
        <title>The genome of Laccaria bicolor provides insights into mycorrhizal symbiosis.</title>
        <authorList>
            <person name="Martin F."/>
            <person name="Aerts A."/>
            <person name="Ahren D."/>
            <person name="Brun A."/>
            <person name="Danchin E.G.J."/>
            <person name="Duchaussoy F."/>
            <person name="Gibon J."/>
            <person name="Kohler A."/>
            <person name="Lindquist E."/>
            <person name="Pereda V."/>
            <person name="Salamov A."/>
            <person name="Shapiro H.J."/>
            <person name="Wuyts J."/>
            <person name="Blaudez D."/>
            <person name="Buee M."/>
            <person name="Brokstein P."/>
            <person name="Canbaeck B."/>
            <person name="Cohen D."/>
            <person name="Courty P.E."/>
            <person name="Coutinho P.M."/>
            <person name="Delaruelle C."/>
            <person name="Detter J.C."/>
            <person name="Deveau A."/>
            <person name="DiFazio S."/>
            <person name="Duplessis S."/>
            <person name="Fraissinet-Tachet L."/>
            <person name="Lucic E."/>
            <person name="Frey-Klett P."/>
            <person name="Fourrey C."/>
            <person name="Feussner I."/>
            <person name="Gay G."/>
            <person name="Grimwood J."/>
            <person name="Hoegger P.J."/>
            <person name="Jain P."/>
            <person name="Kilaru S."/>
            <person name="Labbe J."/>
            <person name="Lin Y.C."/>
            <person name="Legue V."/>
            <person name="Le Tacon F."/>
            <person name="Marmeisse R."/>
            <person name="Melayah D."/>
            <person name="Montanini B."/>
            <person name="Muratet M."/>
            <person name="Nehls U."/>
            <person name="Niculita-Hirzel H."/>
            <person name="Oudot-Le Secq M.P."/>
            <person name="Peter M."/>
            <person name="Quesneville H."/>
            <person name="Rajashekar B."/>
            <person name="Reich M."/>
            <person name="Rouhier N."/>
            <person name="Schmutz J."/>
            <person name="Yin T."/>
            <person name="Chalot M."/>
            <person name="Henrissat B."/>
            <person name="Kuees U."/>
            <person name="Lucas S."/>
            <person name="Van de Peer Y."/>
            <person name="Podila G.K."/>
            <person name="Polle A."/>
            <person name="Pukkila P.J."/>
            <person name="Richardson P.M."/>
            <person name="Rouze P."/>
            <person name="Sanders I.R."/>
            <person name="Stajich J.E."/>
            <person name="Tunlid A."/>
            <person name="Tuskan G."/>
            <person name="Grigoriev I.V."/>
        </authorList>
    </citation>
    <scope>NUCLEOTIDE SEQUENCE [LARGE SCALE GENOMIC DNA]</scope>
    <source>
        <strain evidence="2">S238N-H82 / ATCC MYA-4686</strain>
    </source>
</reference>
<proteinExistence type="predicted"/>
<protein>
    <submittedName>
        <fullName evidence="1">Predicted protein</fullName>
    </submittedName>
</protein>
<name>B0DJS5_LACBS</name>
<keyword evidence="2" id="KW-1185">Reference proteome</keyword>
<dbReference type="Proteomes" id="UP000001194">
    <property type="component" value="Unassembled WGS sequence"/>
</dbReference>
<sequence>MSSMNNSITPAFTIASASSKPNGNANLQTSPFQSSTHPVFISHLVKVAAGQLHGQEEPAVVASALKAAFNPAALTLEDIQAFVQKAINREELRKYKINSPPTN</sequence>
<dbReference type="RefSeq" id="XP_001884133.1">
    <property type="nucleotide sequence ID" value="XM_001884098.1"/>
</dbReference>
<dbReference type="EMBL" id="DS547114">
    <property type="protein sequence ID" value="EDR05168.1"/>
    <property type="molecule type" value="Genomic_DNA"/>
</dbReference>
<dbReference type="AlphaFoldDB" id="B0DJS5"/>
<dbReference type="HOGENOM" id="CLU_2264228_0_0_1"/>
<dbReference type="GeneID" id="6079819"/>